<comment type="caution">
    <text evidence="5">The sequence shown here is derived from an EMBL/GenBank/DDBJ whole genome shotgun (WGS) entry which is preliminary data.</text>
</comment>
<protein>
    <submittedName>
        <fullName evidence="5">Site-specific integrase</fullName>
    </submittedName>
</protein>
<keyword evidence="2" id="KW-0238">DNA-binding</keyword>
<dbReference type="Proteomes" id="UP001596023">
    <property type="component" value="Unassembled WGS sequence"/>
</dbReference>
<dbReference type="RefSeq" id="WP_380001919.1">
    <property type="nucleotide sequence ID" value="NZ_JBHSGN010000170.1"/>
</dbReference>
<organism evidence="5 6">
    <name type="scientific">Dysgonomonas termitidis</name>
    <dbReference type="NCBI Taxonomy" id="1516126"/>
    <lineage>
        <taxon>Bacteria</taxon>
        <taxon>Pseudomonadati</taxon>
        <taxon>Bacteroidota</taxon>
        <taxon>Bacteroidia</taxon>
        <taxon>Bacteroidales</taxon>
        <taxon>Dysgonomonadaceae</taxon>
        <taxon>Dysgonomonas</taxon>
    </lineage>
</organism>
<comment type="similarity">
    <text evidence="1">Belongs to the 'phage' integrase family.</text>
</comment>
<gene>
    <name evidence="5" type="ORF">ACFO6W_25690</name>
</gene>
<dbReference type="Gene3D" id="1.10.150.130">
    <property type="match status" value="1"/>
</dbReference>
<reference evidence="6" key="1">
    <citation type="journal article" date="2019" name="Int. J. Syst. Evol. Microbiol.">
        <title>The Global Catalogue of Microorganisms (GCM) 10K type strain sequencing project: providing services to taxonomists for standard genome sequencing and annotation.</title>
        <authorList>
            <consortium name="The Broad Institute Genomics Platform"/>
            <consortium name="The Broad Institute Genome Sequencing Center for Infectious Disease"/>
            <person name="Wu L."/>
            <person name="Ma J."/>
        </authorList>
    </citation>
    <scope>NUCLEOTIDE SEQUENCE [LARGE SCALE GENOMIC DNA]</scope>
    <source>
        <strain evidence="6">CCUG 66188</strain>
    </source>
</reference>
<dbReference type="PANTHER" id="PTHR30349">
    <property type="entry name" value="PHAGE INTEGRASE-RELATED"/>
    <property type="match status" value="1"/>
</dbReference>
<feature type="domain" description="Tyr recombinase" evidence="4">
    <location>
        <begin position="219"/>
        <end position="393"/>
    </location>
</feature>
<evidence type="ECO:0000313" key="5">
    <source>
        <dbReference type="EMBL" id="MFC4677079.1"/>
    </source>
</evidence>
<dbReference type="InterPro" id="IPR025269">
    <property type="entry name" value="SAM-like_dom"/>
</dbReference>
<evidence type="ECO:0000256" key="2">
    <source>
        <dbReference type="ARBA" id="ARBA00023125"/>
    </source>
</evidence>
<accession>A0ABV9L3I7</accession>
<dbReference type="Pfam" id="PF17293">
    <property type="entry name" value="Arm-DNA-bind_5"/>
    <property type="match status" value="1"/>
</dbReference>
<evidence type="ECO:0000259" key="4">
    <source>
        <dbReference type="PROSITE" id="PS51898"/>
    </source>
</evidence>
<evidence type="ECO:0000256" key="3">
    <source>
        <dbReference type="ARBA" id="ARBA00023172"/>
    </source>
</evidence>
<name>A0ABV9L3I7_9BACT</name>
<dbReference type="InterPro" id="IPR011010">
    <property type="entry name" value="DNA_brk_join_enz"/>
</dbReference>
<dbReference type="PANTHER" id="PTHR30349:SF64">
    <property type="entry name" value="PROPHAGE INTEGRASE INTD-RELATED"/>
    <property type="match status" value="1"/>
</dbReference>
<keyword evidence="3" id="KW-0233">DNA recombination</keyword>
<dbReference type="Gene3D" id="1.10.443.10">
    <property type="entry name" value="Intergrase catalytic core"/>
    <property type="match status" value="1"/>
</dbReference>
<sequence length="405" mass="46998">MRSTFKTLFYLRKNQPKKDKTVPIMVKISVNGTSVQFNSKISVNPAVWDSKAGKAIGRTKEIMDINDSLENLNVSIRKSYNKQLDEYDYALPEKIRNQVLGLEKGAKTLIEFIDLHNEQYANRVGINTTRTTFIRYQLVKQRIQDFLKLKYHISDIPLRDLTPVVLENFYLYLRKDCNCENNSSMKTMQRLRKIVYFAKNMGETMADPFQSFRVHFESVDREILTEEEIHMIYNKEFITGRLEQVRDIFIFSCFTGLSYIDMANLADEDIKEAFDGNLWIMTKRQKTNVNSNIRLLDIPKAILEKYKGKQKNSKCLPVVSNQKMNEYLKEIATICGITKTVTCHVGRHSFATSIALSNGVPIESVSKMLGHTSIRTTQIYAKITDRKISKDMDMLAQKMNRRRSK</sequence>
<dbReference type="InterPro" id="IPR050090">
    <property type="entry name" value="Tyrosine_recombinase_XerCD"/>
</dbReference>
<dbReference type="CDD" id="cd01185">
    <property type="entry name" value="INTN1_C_like"/>
    <property type="match status" value="1"/>
</dbReference>
<dbReference type="InterPro" id="IPR035386">
    <property type="entry name" value="Arm-DNA-bind_5"/>
</dbReference>
<dbReference type="Pfam" id="PF00589">
    <property type="entry name" value="Phage_integrase"/>
    <property type="match status" value="1"/>
</dbReference>
<proteinExistence type="inferred from homology"/>
<dbReference type="Pfam" id="PF13102">
    <property type="entry name" value="Phage_int_SAM_5"/>
    <property type="match status" value="1"/>
</dbReference>
<dbReference type="InterPro" id="IPR010998">
    <property type="entry name" value="Integrase_recombinase_N"/>
</dbReference>
<dbReference type="EMBL" id="JBHSGN010000170">
    <property type="protein sequence ID" value="MFC4677079.1"/>
    <property type="molecule type" value="Genomic_DNA"/>
</dbReference>
<dbReference type="SUPFAM" id="SSF56349">
    <property type="entry name" value="DNA breaking-rejoining enzymes"/>
    <property type="match status" value="1"/>
</dbReference>
<dbReference type="InterPro" id="IPR013762">
    <property type="entry name" value="Integrase-like_cat_sf"/>
</dbReference>
<evidence type="ECO:0000313" key="6">
    <source>
        <dbReference type="Proteomes" id="UP001596023"/>
    </source>
</evidence>
<keyword evidence="6" id="KW-1185">Reference proteome</keyword>
<dbReference type="InterPro" id="IPR002104">
    <property type="entry name" value="Integrase_catalytic"/>
</dbReference>
<evidence type="ECO:0000256" key="1">
    <source>
        <dbReference type="ARBA" id="ARBA00008857"/>
    </source>
</evidence>
<dbReference type="PROSITE" id="PS51898">
    <property type="entry name" value="TYR_RECOMBINASE"/>
    <property type="match status" value="1"/>
</dbReference>